<dbReference type="CDD" id="cd05289">
    <property type="entry name" value="MDR_like_2"/>
    <property type="match status" value="1"/>
</dbReference>
<dbReference type="Gene3D" id="3.40.50.720">
    <property type="entry name" value="NAD(P)-binding Rossmann-like Domain"/>
    <property type="match status" value="1"/>
</dbReference>
<dbReference type="PANTHER" id="PTHR44013:SF1">
    <property type="entry name" value="ZINC-TYPE ALCOHOL DEHYDROGENASE-LIKE PROTEIN C16A3.02C"/>
    <property type="match status" value="1"/>
</dbReference>
<evidence type="ECO:0000313" key="3">
    <source>
        <dbReference type="Proteomes" id="UP000831963"/>
    </source>
</evidence>
<evidence type="ECO:0000259" key="1">
    <source>
        <dbReference type="SMART" id="SM00829"/>
    </source>
</evidence>
<accession>A0ABY4IQA2</accession>
<dbReference type="InterPro" id="IPR036291">
    <property type="entry name" value="NAD(P)-bd_dom_sf"/>
</dbReference>
<dbReference type="InterPro" id="IPR052733">
    <property type="entry name" value="Chloroplast_QOR"/>
</dbReference>
<dbReference type="PANTHER" id="PTHR44013">
    <property type="entry name" value="ZINC-TYPE ALCOHOL DEHYDROGENASE-LIKE PROTEIN C16A3.02C"/>
    <property type="match status" value="1"/>
</dbReference>
<dbReference type="InterPro" id="IPR011032">
    <property type="entry name" value="GroES-like_sf"/>
</dbReference>
<dbReference type="InterPro" id="IPR013154">
    <property type="entry name" value="ADH-like_N"/>
</dbReference>
<dbReference type="Proteomes" id="UP000831963">
    <property type="component" value="Chromosome"/>
</dbReference>
<keyword evidence="3" id="KW-1185">Reference proteome</keyword>
<reference evidence="2 3" key="1">
    <citation type="submission" date="2021-06" db="EMBL/GenBank/DDBJ databases">
        <title>Genome-based taxonomic framework of Microbacterium strains isolated from marine environment, the description of four new species and reclassification of four preexisting species.</title>
        <authorList>
            <person name="Lee S.D."/>
            <person name="Kim S.-M."/>
            <person name="Byeon Y.-S."/>
            <person name="Yang H.L."/>
            <person name="Kim I.S."/>
        </authorList>
    </citation>
    <scope>NUCLEOTIDE SEQUENCE [LARGE SCALE GENOMIC DNA]</scope>
    <source>
        <strain evidence="2 3">SSW1-36</strain>
    </source>
</reference>
<evidence type="ECO:0000313" key="2">
    <source>
        <dbReference type="EMBL" id="UPL13718.1"/>
    </source>
</evidence>
<gene>
    <name evidence="2" type="ORF">KV396_04210</name>
</gene>
<name>A0ABY4IQA2_9MICO</name>
<dbReference type="SUPFAM" id="SSF51735">
    <property type="entry name" value="NAD(P)-binding Rossmann-fold domains"/>
    <property type="match status" value="1"/>
</dbReference>
<dbReference type="SUPFAM" id="SSF50129">
    <property type="entry name" value="GroES-like"/>
    <property type="match status" value="1"/>
</dbReference>
<dbReference type="Gene3D" id="3.90.180.10">
    <property type="entry name" value="Medium-chain alcohol dehydrogenases, catalytic domain"/>
    <property type="match status" value="1"/>
</dbReference>
<proteinExistence type="predicted"/>
<dbReference type="SMART" id="SM00829">
    <property type="entry name" value="PKS_ER"/>
    <property type="match status" value="1"/>
</dbReference>
<sequence>MKAARFHQLGGPEVLRVDEVEVPEPGEGQVRIRVAGAGFNPADGGIRGGTLPFPVALPHTPGYDVAGTIDTLGVGVDGLAIGDSVIGFLSMTDDGADAEYVVAPADLLVAAPAVGDLADAAALPSVALTAWQALFDVAGLQKGQRILIVGAGGTVGEYAVQLAKHAGAFVIATASPRSRAAVEAAGADEVVDHTAGSVRDGVGAPVDVLLNLAPIEPEEFAALVSLVGDGGFVVSSTAWMPTPGEEGRGVRGETVYVRSDPGQLAHLVTLVDDGSLRVVASRRVGLEEVASVHAAAAAGTLRGKVVVVPSA</sequence>
<dbReference type="EMBL" id="CP078077">
    <property type="protein sequence ID" value="UPL13718.1"/>
    <property type="molecule type" value="Genomic_DNA"/>
</dbReference>
<dbReference type="RefSeq" id="WP_247956938.1">
    <property type="nucleotide sequence ID" value="NZ_CP078077.1"/>
</dbReference>
<dbReference type="Pfam" id="PF13602">
    <property type="entry name" value="ADH_zinc_N_2"/>
    <property type="match status" value="1"/>
</dbReference>
<dbReference type="InterPro" id="IPR020843">
    <property type="entry name" value="ER"/>
</dbReference>
<organism evidence="2 3">
    <name type="scientific">Microbacterium galbinum</name>
    <dbReference type="NCBI Taxonomy" id="2851646"/>
    <lineage>
        <taxon>Bacteria</taxon>
        <taxon>Bacillati</taxon>
        <taxon>Actinomycetota</taxon>
        <taxon>Actinomycetes</taxon>
        <taxon>Micrococcales</taxon>
        <taxon>Microbacteriaceae</taxon>
        <taxon>Microbacterium</taxon>
    </lineage>
</organism>
<feature type="domain" description="Enoyl reductase (ER)" evidence="1">
    <location>
        <begin position="10"/>
        <end position="307"/>
    </location>
</feature>
<protein>
    <submittedName>
        <fullName evidence="2">NADP-dependent oxidoreductase</fullName>
    </submittedName>
</protein>
<dbReference type="Pfam" id="PF08240">
    <property type="entry name" value="ADH_N"/>
    <property type="match status" value="1"/>
</dbReference>